<gene>
    <name evidence="7" type="ORF">NAG76_22890</name>
</gene>
<dbReference type="GO" id="GO:0004222">
    <property type="term" value="F:metalloendopeptidase activity"/>
    <property type="evidence" value="ECO:0007669"/>
    <property type="project" value="InterPro"/>
</dbReference>
<dbReference type="Gene3D" id="3.40.390.10">
    <property type="entry name" value="Collagenase (Catalytic Domain)"/>
    <property type="match status" value="1"/>
</dbReference>
<keyword evidence="7" id="KW-0482">Metalloprotease</keyword>
<dbReference type="EC" id="3.4.24.-" evidence="7"/>
<keyword evidence="4" id="KW-0862">Zinc</keyword>
<dbReference type="GO" id="GO:0031012">
    <property type="term" value="C:extracellular matrix"/>
    <property type="evidence" value="ECO:0007669"/>
    <property type="project" value="InterPro"/>
</dbReference>
<evidence type="ECO:0000313" key="7">
    <source>
        <dbReference type="EMBL" id="URN94627.1"/>
    </source>
</evidence>
<feature type="chain" id="PRO_5039922492" evidence="5">
    <location>
        <begin position="34"/>
        <end position="347"/>
    </location>
</feature>
<dbReference type="InterPro" id="IPR001818">
    <property type="entry name" value="Pept_M10_metallopeptidase"/>
</dbReference>
<evidence type="ECO:0000313" key="8">
    <source>
        <dbReference type="Proteomes" id="UP001056756"/>
    </source>
</evidence>
<proteinExistence type="predicted"/>
<keyword evidence="1" id="KW-0645">Protease</keyword>
<dbReference type="AlphaFoldDB" id="A0A9J6ZEM6"/>
<feature type="domain" description="Peptidase M10 metallopeptidase" evidence="6">
    <location>
        <begin position="102"/>
        <end position="186"/>
    </location>
</feature>
<sequence length="347" mass="37854">MSYIKSRKKKIVTGSISVLLGLTLLVTSSPVSATVTTFGKWSSRTQTMYAVTTASQTHWSNGAAKWKNNTTYNISVASGLNSTYYSLDVNKSDVDWDGLCTFTVNNGIISKAILNLNTHYTSQSKYTSSIIAGVTGHEIGHSLGLEHTSVVETSSIMHPYTFNDNGTLARALSPSTSDKTVVNNLYPLSKLAENRVNLELSSEDIVIHLEPSWAVYYEDEAALTKAADLVIRGTVTDTLGNQAAKGNYSNYNTLVNIEVSEVIKGSEIVGDNITVSQMGGTDGKVDVYSDSSTHLEEKQEVLLFLRQSNDGTFRPINEDDSIYVLKDGAFNNIATEQVLNEKKLFSE</sequence>
<dbReference type="Pfam" id="PF00413">
    <property type="entry name" value="Peptidase_M10"/>
    <property type="match status" value="1"/>
</dbReference>
<dbReference type="Proteomes" id="UP001056756">
    <property type="component" value="Chromosome"/>
</dbReference>
<dbReference type="GO" id="GO:0008270">
    <property type="term" value="F:zinc ion binding"/>
    <property type="evidence" value="ECO:0007669"/>
    <property type="project" value="InterPro"/>
</dbReference>
<reference evidence="7" key="1">
    <citation type="submission" date="2022-05" db="EMBL/GenBank/DDBJ databases">
        <title>Novel bacterial taxa in a minimal lignocellulolytic consortium and its capacity to transform plastics disclosed by genome-resolved metagenomics.</title>
        <authorList>
            <person name="Rodriguez C.A.D."/>
            <person name="Diaz-Garcia L."/>
            <person name="Herrera K."/>
            <person name="Tarazona N.A."/>
            <person name="Sproer C."/>
            <person name="Overmann J."/>
            <person name="Jimenez D.J."/>
        </authorList>
    </citation>
    <scope>NUCLEOTIDE SEQUENCE</scope>
    <source>
        <strain evidence="7">MAG5</strain>
    </source>
</reference>
<dbReference type="InterPro" id="IPR024079">
    <property type="entry name" value="MetalloPept_cat_dom_sf"/>
</dbReference>
<accession>A0A9J6ZEM6</accession>
<dbReference type="EMBL" id="CP097899">
    <property type="protein sequence ID" value="URN94627.1"/>
    <property type="molecule type" value="Genomic_DNA"/>
</dbReference>
<name>A0A9J6ZEM6_9BACL</name>
<dbReference type="GO" id="GO:0006508">
    <property type="term" value="P:proteolysis"/>
    <property type="evidence" value="ECO:0007669"/>
    <property type="project" value="UniProtKB-KW"/>
</dbReference>
<keyword evidence="2" id="KW-0479">Metal-binding</keyword>
<dbReference type="SUPFAM" id="SSF55486">
    <property type="entry name" value="Metalloproteases ('zincins'), catalytic domain"/>
    <property type="match status" value="1"/>
</dbReference>
<dbReference type="KEGG" id="plig:NAG76_22890"/>
<evidence type="ECO:0000256" key="2">
    <source>
        <dbReference type="ARBA" id="ARBA00022723"/>
    </source>
</evidence>
<keyword evidence="5" id="KW-0732">Signal</keyword>
<organism evidence="7 8">
    <name type="scientific">Candidatus Pristimantibacillus lignocellulolyticus</name>
    <dbReference type="NCBI Taxonomy" id="2994561"/>
    <lineage>
        <taxon>Bacteria</taxon>
        <taxon>Bacillati</taxon>
        <taxon>Bacillota</taxon>
        <taxon>Bacilli</taxon>
        <taxon>Bacillales</taxon>
        <taxon>Paenibacillaceae</taxon>
        <taxon>Candidatus Pristimantibacillus</taxon>
    </lineage>
</organism>
<protein>
    <submittedName>
        <fullName evidence="7">Matrixin family metalloprotease</fullName>
        <ecNumber evidence="7">3.4.24.-</ecNumber>
    </submittedName>
</protein>
<feature type="signal peptide" evidence="5">
    <location>
        <begin position="1"/>
        <end position="33"/>
    </location>
</feature>
<evidence type="ECO:0000256" key="4">
    <source>
        <dbReference type="ARBA" id="ARBA00022833"/>
    </source>
</evidence>
<evidence type="ECO:0000256" key="3">
    <source>
        <dbReference type="ARBA" id="ARBA00022801"/>
    </source>
</evidence>
<evidence type="ECO:0000259" key="6">
    <source>
        <dbReference type="Pfam" id="PF00413"/>
    </source>
</evidence>
<keyword evidence="3 7" id="KW-0378">Hydrolase</keyword>
<evidence type="ECO:0000256" key="1">
    <source>
        <dbReference type="ARBA" id="ARBA00022670"/>
    </source>
</evidence>
<evidence type="ECO:0000256" key="5">
    <source>
        <dbReference type="SAM" id="SignalP"/>
    </source>
</evidence>